<dbReference type="Pfam" id="PF04326">
    <property type="entry name" value="SLFN_AlbA_2"/>
    <property type="match status" value="1"/>
</dbReference>
<dbReference type="Gene3D" id="3.30.565.60">
    <property type="match status" value="1"/>
</dbReference>
<dbReference type="Gene3D" id="3.30.950.30">
    <property type="entry name" value="Schlafen, AAA domain"/>
    <property type="match status" value="1"/>
</dbReference>
<feature type="domain" description="Schlafen AlbA-2" evidence="1">
    <location>
        <begin position="49"/>
        <end position="177"/>
    </location>
</feature>
<comment type="caution">
    <text evidence="2">The sequence shown here is derived from an EMBL/GenBank/DDBJ whole genome shotgun (WGS) entry which is preliminary data.</text>
</comment>
<organism evidence="2 3">
    <name type="scientific">Corynebacterium urealyticum</name>
    <dbReference type="NCBI Taxonomy" id="43771"/>
    <lineage>
        <taxon>Bacteria</taxon>
        <taxon>Bacillati</taxon>
        <taxon>Actinomycetota</taxon>
        <taxon>Actinomycetes</taxon>
        <taxon>Mycobacteriales</taxon>
        <taxon>Corynebacteriaceae</taxon>
        <taxon>Corynebacterium</taxon>
    </lineage>
</organism>
<protein>
    <submittedName>
        <fullName evidence="2">AAA family ATPase</fullName>
    </submittedName>
</protein>
<dbReference type="InterPro" id="IPR007421">
    <property type="entry name" value="Schlafen_AlbA_2_dom"/>
</dbReference>
<accession>A0A5D4FWY1</accession>
<name>A0A5D4FWY1_9CORY</name>
<dbReference type="InterPro" id="IPR038475">
    <property type="entry name" value="RecG_C_sf"/>
</dbReference>
<dbReference type="PANTHER" id="PTHR30595">
    <property type="entry name" value="GLPR-RELATED TRANSCRIPTIONAL REPRESSOR"/>
    <property type="match status" value="1"/>
</dbReference>
<evidence type="ECO:0000313" key="3">
    <source>
        <dbReference type="Proteomes" id="UP000324726"/>
    </source>
</evidence>
<dbReference type="AlphaFoldDB" id="A0A5D4FWY1"/>
<dbReference type="Pfam" id="PF13749">
    <property type="entry name" value="HATPase_c_4"/>
    <property type="match status" value="1"/>
</dbReference>
<gene>
    <name evidence="2" type="ORF">FYJ87_02640</name>
</gene>
<evidence type="ECO:0000259" key="1">
    <source>
        <dbReference type="Pfam" id="PF04326"/>
    </source>
</evidence>
<proteinExistence type="predicted"/>
<dbReference type="Proteomes" id="UP000324726">
    <property type="component" value="Unassembled WGS sequence"/>
</dbReference>
<evidence type="ECO:0000313" key="2">
    <source>
        <dbReference type="EMBL" id="TYR20986.1"/>
    </source>
</evidence>
<dbReference type="Gene3D" id="6.10.10.130">
    <property type="match status" value="1"/>
</dbReference>
<sequence>MASLKQLPGEMYTSHMESPMIDDATPWLPEDVAEALEAIWNGDSAGNVESETLEIKEDPARVQYAPSKADKHRAQLVEKLIDEAVCLANGESAMGHIIVGISDKLTGPEAFTGTDLDTLTIERKILHGTQQQLRVEASELEYHGSRLVVIRIPEALTMYTRTQGQAKRRRGTSCEPLLEAERQALVRERANPDYSNGSSRLQVQDIELPVLEEARRLLRGKRSREDGSDYVPKGANGLLRELGLVGHDGSLKRAAEILMLPPDKPALTVQYFWRPIVGADPEVSEISEPLLTALPRLRRLIRERASQEIERVQFDDGQETAIPRFPAQAIDEAVTNAFIHRDWQISRPVVVDQTPRTLKIWSPGPLPPGVDRDHLLTTQSVPRNSRLMAVMRGLGLAEESSRGFDRMWSAMIGTGREVPEVRAEETFVEVILSAGKPDVGFIKMLHELEKLPDGEAVRSVGTLIVLKQLWSAPRITKNQVERLAQISSMEAAELMESLQDIGVVARLQGADEWVLGRAVQQGTASSGGAQPQFASAATMPTEEWLEEQLRTGTVRAAEAAEILGIERSEVTKILRKLRERGVARIDPAGPQRGSNTRWIGASE</sequence>
<dbReference type="PANTHER" id="PTHR30595:SF6">
    <property type="entry name" value="SCHLAFEN ALBA-2 DOMAIN-CONTAINING PROTEIN"/>
    <property type="match status" value="1"/>
</dbReference>
<dbReference type="InterPro" id="IPR038461">
    <property type="entry name" value="Schlafen_AlbA_2_dom_sf"/>
</dbReference>
<dbReference type="EMBL" id="VSZI01000001">
    <property type="protein sequence ID" value="TYR20986.1"/>
    <property type="molecule type" value="Genomic_DNA"/>
</dbReference>
<reference evidence="2 3" key="1">
    <citation type="submission" date="2019-08" db="EMBL/GenBank/DDBJ databases">
        <title>Draft genome of C. urealyticum strain VH4248.</title>
        <authorList>
            <person name="Navas J."/>
        </authorList>
    </citation>
    <scope>NUCLEOTIDE SEQUENCE [LARGE SCALE GENOMIC DNA]</scope>
    <source>
        <strain evidence="2 3">VH4248</strain>
    </source>
</reference>